<dbReference type="PANTHER" id="PTHR43163">
    <property type="entry name" value="DIPEPTIDE TRANSPORT SYSTEM PERMEASE PROTEIN DPPB-RELATED"/>
    <property type="match status" value="1"/>
</dbReference>
<comment type="caution">
    <text evidence="9">The sequence shown here is derived from an EMBL/GenBank/DDBJ whole genome shotgun (WGS) entry which is preliminary data.</text>
</comment>
<dbReference type="InterPro" id="IPR035906">
    <property type="entry name" value="MetI-like_sf"/>
</dbReference>
<dbReference type="InterPro" id="IPR000515">
    <property type="entry name" value="MetI-like"/>
</dbReference>
<reference evidence="9 10" key="1">
    <citation type="submission" date="2019-06" db="EMBL/GenBank/DDBJ databases">
        <title>Whole genome shotgun sequence of Streptomyces gardneri NBRC 12865.</title>
        <authorList>
            <person name="Hosoyama A."/>
            <person name="Uohara A."/>
            <person name="Ohji S."/>
            <person name="Ichikawa N."/>
        </authorList>
    </citation>
    <scope>NUCLEOTIDE SEQUENCE [LARGE SCALE GENOMIC DNA]</scope>
    <source>
        <strain evidence="9 10">NBRC 12865</strain>
    </source>
</reference>
<name>A0A4Y3RX42_9ACTN</name>
<feature type="transmembrane region" description="Helical" evidence="7">
    <location>
        <begin position="109"/>
        <end position="131"/>
    </location>
</feature>
<dbReference type="AlphaFoldDB" id="A0A4Y3RX42"/>
<organism evidence="9 10">
    <name type="scientific">Streptomyces gardneri</name>
    <dbReference type="NCBI Taxonomy" id="66892"/>
    <lineage>
        <taxon>Bacteria</taxon>
        <taxon>Bacillati</taxon>
        <taxon>Actinomycetota</taxon>
        <taxon>Actinomycetes</taxon>
        <taxon>Kitasatosporales</taxon>
        <taxon>Streptomycetaceae</taxon>
        <taxon>Streptomyces</taxon>
    </lineage>
</organism>
<dbReference type="GO" id="GO:0005886">
    <property type="term" value="C:plasma membrane"/>
    <property type="evidence" value="ECO:0007669"/>
    <property type="project" value="UniProtKB-SubCell"/>
</dbReference>
<feature type="transmembrane region" description="Helical" evidence="7">
    <location>
        <begin position="183"/>
        <end position="203"/>
    </location>
</feature>
<dbReference type="Proteomes" id="UP000315226">
    <property type="component" value="Unassembled WGS sequence"/>
</dbReference>
<gene>
    <name evidence="9" type="ORF">SGA01_78810</name>
</gene>
<evidence type="ECO:0000313" key="9">
    <source>
        <dbReference type="EMBL" id="GEB62276.1"/>
    </source>
</evidence>
<dbReference type="Pfam" id="PF00528">
    <property type="entry name" value="BPD_transp_1"/>
    <property type="match status" value="1"/>
</dbReference>
<evidence type="ECO:0000256" key="4">
    <source>
        <dbReference type="ARBA" id="ARBA00022692"/>
    </source>
</evidence>
<dbReference type="InterPro" id="IPR045621">
    <property type="entry name" value="BPD_transp_1_N"/>
</dbReference>
<evidence type="ECO:0000256" key="2">
    <source>
        <dbReference type="ARBA" id="ARBA00022448"/>
    </source>
</evidence>
<feature type="transmembrane region" description="Helical" evidence="7">
    <location>
        <begin position="20"/>
        <end position="40"/>
    </location>
</feature>
<proteinExistence type="inferred from homology"/>
<keyword evidence="5 7" id="KW-1133">Transmembrane helix</keyword>
<comment type="similarity">
    <text evidence="7">Belongs to the binding-protein-dependent transport system permease family.</text>
</comment>
<feature type="domain" description="ABC transmembrane type-1" evidence="8">
    <location>
        <begin position="107"/>
        <end position="310"/>
    </location>
</feature>
<dbReference type="GO" id="GO:0055085">
    <property type="term" value="P:transmembrane transport"/>
    <property type="evidence" value="ECO:0007669"/>
    <property type="project" value="InterPro"/>
</dbReference>
<evidence type="ECO:0000256" key="7">
    <source>
        <dbReference type="RuleBase" id="RU363032"/>
    </source>
</evidence>
<dbReference type="SUPFAM" id="SSF161098">
    <property type="entry name" value="MetI-like"/>
    <property type="match status" value="1"/>
</dbReference>
<evidence type="ECO:0000256" key="6">
    <source>
        <dbReference type="ARBA" id="ARBA00023136"/>
    </source>
</evidence>
<evidence type="ECO:0000259" key="8">
    <source>
        <dbReference type="PROSITE" id="PS50928"/>
    </source>
</evidence>
<accession>A0A4Y3RX42</accession>
<keyword evidence="2 7" id="KW-0813">Transport</keyword>
<dbReference type="Pfam" id="PF19300">
    <property type="entry name" value="BPD_transp_1_N"/>
    <property type="match status" value="1"/>
</dbReference>
<evidence type="ECO:0000256" key="3">
    <source>
        <dbReference type="ARBA" id="ARBA00022475"/>
    </source>
</evidence>
<sequence length="320" mass="34831">MPLSHLNGGMMGRYVARRLLQMIPVFIGTTLLIFLMVRSLPGDPVLAMFGDKGADPATLAAKRHELGLDRPQWVQYVTYMWDMIWHQDFGTQIRNGRPVTEVLGDAFPITLQLAALAFAIELIFGIGLGIIGGLRAGRLADNAILIFTLLIISIPVFVLGYIIKMVFAFNLGWIAPNVSTEPVLSEMLAPAIVLGGLSLAYVARLTRTSMAENLRADYMRTAVAKGLPRRRVIGVHLMRNSMIPVVTFLGTDIGALMGGAVVTEAIFNIKGIGGVIAESISRREGSTLVGLVTILVIVYLVTSLLIDLLYAVLDPRIRYA</sequence>
<evidence type="ECO:0000313" key="10">
    <source>
        <dbReference type="Proteomes" id="UP000315226"/>
    </source>
</evidence>
<dbReference type="Gene3D" id="1.10.3720.10">
    <property type="entry name" value="MetI-like"/>
    <property type="match status" value="1"/>
</dbReference>
<evidence type="ECO:0000256" key="1">
    <source>
        <dbReference type="ARBA" id="ARBA00004651"/>
    </source>
</evidence>
<keyword evidence="10" id="KW-1185">Reference proteome</keyword>
<dbReference type="EMBL" id="BJMN01000087">
    <property type="protein sequence ID" value="GEB62276.1"/>
    <property type="molecule type" value="Genomic_DNA"/>
</dbReference>
<dbReference type="PROSITE" id="PS50928">
    <property type="entry name" value="ABC_TM1"/>
    <property type="match status" value="1"/>
</dbReference>
<dbReference type="CDD" id="cd06261">
    <property type="entry name" value="TM_PBP2"/>
    <property type="match status" value="1"/>
</dbReference>
<keyword evidence="3" id="KW-1003">Cell membrane</keyword>
<feature type="transmembrane region" description="Helical" evidence="7">
    <location>
        <begin position="143"/>
        <end position="163"/>
    </location>
</feature>
<comment type="subcellular location">
    <subcellularLocation>
        <location evidence="1 7">Cell membrane</location>
        <topology evidence="1 7">Multi-pass membrane protein</topology>
    </subcellularLocation>
</comment>
<feature type="transmembrane region" description="Helical" evidence="7">
    <location>
        <begin position="288"/>
        <end position="313"/>
    </location>
</feature>
<evidence type="ECO:0000256" key="5">
    <source>
        <dbReference type="ARBA" id="ARBA00022989"/>
    </source>
</evidence>
<protein>
    <submittedName>
        <fullName evidence="9">ABC transporter permease</fullName>
    </submittedName>
</protein>
<dbReference type="PANTHER" id="PTHR43163:SF7">
    <property type="entry name" value="DIPEPTIDE-TRANSPORT INTEGRAL MEMBRANE PROTEIN ABC TRANSPORTER DPPB-RELATED"/>
    <property type="match status" value="1"/>
</dbReference>
<keyword evidence="6 7" id="KW-0472">Membrane</keyword>
<keyword evidence="4 7" id="KW-0812">Transmembrane</keyword>